<dbReference type="EMBL" id="QXFT01000958">
    <property type="protein sequence ID" value="KAE9332545.1"/>
    <property type="molecule type" value="Genomic_DNA"/>
</dbReference>
<sequence>MGGDTTVEEMTSHLAAHYVAQRKKSVKGPVPMHYWVRPAHTKGMAMHVREPIYVLDVPASGNARMQVNAYEDQALPEGDAIQAGTIAPLVTHSALQLMQALVQEGILPTVLILRWKETGNHFTGVVYDQERFNRYSRHLDRLNSRRNEIQVQFLGTATDPDPYDPLKTAKAALRELKVIKKAAKSAQSTQNPGTAGPQVDEETHKMTDDELTREAESDHEDKPETMRGGHTTRHSTKNLSTDSAADDKDATSRPGNQAHPGNTLVEGEQSESSEKIRRARQYPLYSSGEAVELSRGERS</sequence>
<comment type="caution">
    <text evidence="2">The sequence shown here is derived from an EMBL/GenBank/DDBJ whole genome shotgun (WGS) entry which is preliminary data.</text>
</comment>
<reference evidence="2 3" key="1">
    <citation type="submission" date="2018-08" db="EMBL/GenBank/DDBJ databases">
        <title>Genomic investigation of the strawberry pathogen Phytophthora fragariae indicates pathogenicity is determined by transcriptional variation in three key races.</title>
        <authorList>
            <person name="Adams T.M."/>
            <person name="Armitage A.D."/>
            <person name="Sobczyk M.K."/>
            <person name="Bates H.J."/>
            <person name="Dunwell J.M."/>
            <person name="Nellist C.F."/>
            <person name="Harrison R.J."/>
        </authorList>
    </citation>
    <scope>NUCLEOTIDE SEQUENCE [LARGE SCALE GENOMIC DNA]</scope>
    <source>
        <strain evidence="2 3">SCRP333</strain>
    </source>
</reference>
<accession>A0A6A4F500</accession>
<proteinExistence type="predicted"/>
<dbReference type="Proteomes" id="UP000434957">
    <property type="component" value="Unassembled WGS sequence"/>
</dbReference>
<dbReference type="AlphaFoldDB" id="A0A6A4F500"/>
<organism evidence="2 3">
    <name type="scientific">Phytophthora rubi</name>
    <dbReference type="NCBI Taxonomy" id="129364"/>
    <lineage>
        <taxon>Eukaryota</taxon>
        <taxon>Sar</taxon>
        <taxon>Stramenopiles</taxon>
        <taxon>Oomycota</taxon>
        <taxon>Peronosporomycetes</taxon>
        <taxon>Peronosporales</taxon>
        <taxon>Peronosporaceae</taxon>
        <taxon>Phytophthora</taxon>
    </lineage>
</organism>
<name>A0A6A4F500_9STRA</name>
<feature type="compositionally biased region" description="Basic and acidic residues" evidence="1">
    <location>
        <begin position="201"/>
        <end position="227"/>
    </location>
</feature>
<evidence type="ECO:0000256" key="1">
    <source>
        <dbReference type="SAM" id="MobiDB-lite"/>
    </source>
</evidence>
<keyword evidence="3" id="KW-1185">Reference proteome</keyword>
<gene>
    <name evidence="2" type="ORF">PR003_g14447</name>
</gene>
<feature type="region of interest" description="Disordered" evidence="1">
    <location>
        <begin position="183"/>
        <end position="299"/>
    </location>
</feature>
<protein>
    <submittedName>
        <fullName evidence="2">Uncharacterized protein</fullName>
    </submittedName>
</protein>
<evidence type="ECO:0000313" key="2">
    <source>
        <dbReference type="EMBL" id="KAE9332545.1"/>
    </source>
</evidence>
<evidence type="ECO:0000313" key="3">
    <source>
        <dbReference type="Proteomes" id="UP000434957"/>
    </source>
</evidence>